<dbReference type="EMBL" id="MN738829">
    <property type="protein sequence ID" value="QHT38392.1"/>
    <property type="molecule type" value="Genomic_DNA"/>
</dbReference>
<protein>
    <submittedName>
        <fullName evidence="2">Uncharacterized protein</fullName>
    </submittedName>
</protein>
<proteinExistence type="predicted"/>
<reference evidence="2" key="1">
    <citation type="journal article" date="2020" name="Nature">
        <title>Giant virus diversity and host interactions through global metagenomics.</title>
        <authorList>
            <person name="Schulz F."/>
            <person name="Roux S."/>
            <person name="Paez-Espino D."/>
            <person name="Jungbluth S."/>
            <person name="Walsh D.A."/>
            <person name="Denef V.J."/>
            <person name="McMahon K.D."/>
            <person name="Konstantinidis K.T."/>
            <person name="Eloe-Fadrosh E.A."/>
            <person name="Kyrpides N.C."/>
            <person name="Woyke T."/>
        </authorList>
    </citation>
    <scope>NUCLEOTIDE SEQUENCE</scope>
    <source>
        <strain evidence="2">GVMAG-S-ERX556101-89</strain>
    </source>
</reference>
<name>A0A6C0FB02_9ZZZZ</name>
<sequence length="77" mass="8485">MHVGISLGVSGSYCNANKFPKICPKICPESSRESSRESPRNVKSCSHSEKDLTYGGDGSKRYCFCNICKKTIDNGYN</sequence>
<evidence type="ECO:0000256" key="1">
    <source>
        <dbReference type="SAM" id="MobiDB-lite"/>
    </source>
</evidence>
<evidence type="ECO:0000313" key="2">
    <source>
        <dbReference type="EMBL" id="QHT38392.1"/>
    </source>
</evidence>
<organism evidence="2">
    <name type="scientific">viral metagenome</name>
    <dbReference type="NCBI Taxonomy" id="1070528"/>
    <lineage>
        <taxon>unclassified sequences</taxon>
        <taxon>metagenomes</taxon>
        <taxon>organismal metagenomes</taxon>
    </lineage>
</organism>
<dbReference type="AlphaFoldDB" id="A0A6C0FB02"/>
<feature type="region of interest" description="Disordered" evidence="1">
    <location>
        <begin position="28"/>
        <end position="51"/>
    </location>
</feature>
<accession>A0A6C0FB02</accession>
<feature type="compositionally biased region" description="Basic and acidic residues" evidence="1">
    <location>
        <begin position="30"/>
        <end position="51"/>
    </location>
</feature>